<feature type="chain" id="PRO_5045778632" evidence="2">
    <location>
        <begin position="22"/>
        <end position="162"/>
    </location>
</feature>
<dbReference type="Gene3D" id="2.60.40.550">
    <property type="entry name" value="Ecotin"/>
    <property type="match status" value="1"/>
</dbReference>
<gene>
    <name evidence="3" type="ORF">MTP08_08890</name>
</gene>
<evidence type="ECO:0000256" key="1">
    <source>
        <dbReference type="ARBA" id="ARBA00010558"/>
    </source>
</evidence>
<dbReference type="InterPro" id="IPR005658">
    <property type="entry name" value="Prot_inh_ecotin"/>
</dbReference>
<dbReference type="RefSeq" id="WP_243575684.1">
    <property type="nucleotide sequence ID" value="NZ_CP094529.1"/>
</dbReference>
<keyword evidence="2" id="KW-0732">Signal</keyword>
<dbReference type="Proteomes" id="UP000831068">
    <property type="component" value="Chromosome"/>
</dbReference>
<dbReference type="PANTHER" id="PTHR35890">
    <property type="match status" value="1"/>
</dbReference>
<sequence length="162" mass="18703">MKFSKIICLSAILLMGGNILAQKKTKKFEKLQIEMFPKAKDGYKMVYIQLPVEKNENDLKVEFFAGIEKKVDCNRHFLIGDKKLKEVQGWGYNYYEIDSKGETGSTLMACPDQKLTLKFVSLQPEIANYNSKLPLVLYVPKDMEVRYRILRPDLMKKAVGKL</sequence>
<name>A0ABY4BEK9_9FLAO</name>
<dbReference type="EMBL" id="CP094529">
    <property type="protein sequence ID" value="UOE37184.1"/>
    <property type="molecule type" value="Genomic_DNA"/>
</dbReference>
<proteinExistence type="inferred from homology"/>
<dbReference type="PANTHER" id="PTHR35890:SF3">
    <property type="entry name" value="ECOTIN"/>
    <property type="match status" value="1"/>
</dbReference>
<organism evidence="3 4">
    <name type="scientific">Chryseobacterium oryzae</name>
    <dbReference type="NCBI Taxonomy" id="2929799"/>
    <lineage>
        <taxon>Bacteria</taxon>
        <taxon>Pseudomonadati</taxon>
        <taxon>Bacteroidota</taxon>
        <taxon>Flavobacteriia</taxon>
        <taxon>Flavobacteriales</taxon>
        <taxon>Weeksellaceae</taxon>
        <taxon>Chryseobacterium group</taxon>
        <taxon>Chryseobacterium</taxon>
    </lineage>
</organism>
<evidence type="ECO:0000256" key="2">
    <source>
        <dbReference type="SAM" id="SignalP"/>
    </source>
</evidence>
<dbReference type="SUPFAM" id="SSF49772">
    <property type="entry name" value="Ecotin, trypsin inhibitor"/>
    <property type="match status" value="1"/>
</dbReference>
<protein>
    <submittedName>
        <fullName evidence="3">Ecotin</fullName>
    </submittedName>
</protein>
<accession>A0ABY4BEK9</accession>
<keyword evidence="4" id="KW-1185">Reference proteome</keyword>
<evidence type="ECO:0000313" key="4">
    <source>
        <dbReference type="Proteomes" id="UP000831068"/>
    </source>
</evidence>
<reference evidence="3 4" key="1">
    <citation type="submission" date="2022-03" db="EMBL/GenBank/DDBJ databases">
        <title>Chryseobacterium sp. isolated from the Andong Sikhe.</title>
        <authorList>
            <person name="Won M."/>
            <person name="Kim S.-J."/>
            <person name="Kwon S.-W."/>
        </authorList>
    </citation>
    <scope>NUCLEOTIDE SEQUENCE [LARGE SCALE GENOMIC DNA]</scope>
    <source>
        <strain evidence="3 4">ADR-1</strain>
    </source>
</reference>
<dbReference type="Pfam" id="PF03974">
    <property type="entry name" value="Ecotin"/>
    <property type="match status" value="1"/>
</dbReference>
<dbReference type="InterPro" id="IPR036198">
    <property type="entry name" value="Ecotin_sf"/>
</dbReference>
<evidence type="ECO:0000313" key="3">
    <source>
        <dbReference type="EMBL" id="UOE37184.1"/>
    </source>
</evidence>
<comment type="similarity">
    <text evidence="1">Belongs to the protease inhibitor I11 (ecotin) family.</text>
</comment>
<feature type="signal peptide" evidence="2">
    <location>
        <begin position="1"/>
        <end position="21"/>
    </location>
</feature>